<dbReference type="PANTHER" id="PTHR12636">
    <property type="entry name" value="NEP1/MRA1"/>
    <property type="match status" value="1"/>
</dbReference>
<dbReference type="GO" id="GO:0019843">
    <property type="term" value="F:rRNA binding"/>
    <property type="evidence" value="ECO:0007669"/>
    <property type="project" value="UniProtKB-UniRule"/>
</dbReference>
<keyword evidence="3 9" id="KW-0698">rRNA processing</keyword>
<comment type="subunit">
    <text evidence="9">Homodimer.</text>
</comment>
<proteinExistence type="inferred from homology"/>
<dbReference type="GO" id="GO:0070037">
    <property type="term" value="F:rRNA (pseudouridine) methyltransferase activity"/>
    <property type="evidence" value="ECO:0007669"/>
    <property type="project" value="UniProtKB-UniRule"/>
</dbReference>
<comment type="caution">
    <text evidence="10">The sequence shown here is derived from an EMBL/GenBank/DDBJ whole genome shotgun (WGS) entry which is preliminary data.</text>
</comment>
<evidence type="ECO:0000256" key="2">
    <source>
        <dbReference type="ARBA" id="ARBA00022517"/>
    </source>
</evidence>
<keyword evidence="4 9" id="KW-0489">Methyltransferase</keyword>
<organism evidence="10">
    <name type="scientific">Caldiarchaeum subterraneum</name>
    <dbReference type="NCBI Taxonomy" id="311458"/>
    <lineage>
        <taxon>Archaea</taxon>
        <taxon>Nitrososphaerota</taxon>
        <taxon>Candidatus Caldarchaeales</taxon>
        <taxon>Candidatus Caldarchaeaceae</taxon>
        <taxon>Candidatus Caldarchaeum</taxon>
    </lineage>
</organism>
<dbReference type="InterPro" id="IPR005304">
    <property type="entry name" value="Rbsml_bgen_MeTrfase_EMG1/NEP1"/>
</dbReference>
<dbReference type="InterPro" id="IPR023503">
    <property type="entry name" value="Ribosome_NEP1_arc"/>
</dbReference>
<reference evidence="10" key="1">
    <citation type="journal article" date="2020" name="mSystems">
        <title>Genome- and Community-Level Interaction Insights into Carbon Utilization and Element Cycling Functions of Hydrothermarchaeota in Hydrothermal Sediment.</title>
        <authorList>
            <person name="Zhou Z."/>
            <person name="Liu Y."/>
            <person name="Xu W."/>
            <person name="Pan J."/>
            <person name="Luo Z.H."/>
            <person name="Li M."/>
        </authorList>
    </citation>
    <scope>NUCLEOTIDE SEQUENCE [LARGE SCALE GENOMIC DNA]</scope>
    <source>
        <strain evidence="10">SpSt-613</strain>
    </source>
</reference>
<dbReference type="GO" id="GO:0070475">
    <property type="term" value="P:rRNA base methylation"/>
    <property type="evidence" value="ECO:0007669"/>
    <property type="project" value="InterPro"/>
</dbReference>
<dbReference type="InterPro" id="IPR029026">
    <property type="entry name" value="tRNA_m1G_MTases_N"/>
</dbReference>
<feature type="site" description="Interaction with substrate rRNA" evidence="9">
    <location>
        <position position="108"/>
    </location>
</feature>
<comment type="function">
    <text evidence="9">Methyltransferase involved in ribosomal biogenesis. Specifically catalyzes the N1-methylation of the pseudouridine corresponding to position 914 in M.jannaschii 16S rRNA.</text>
</comment>
<evidence type="ECO:0000256" key="5">
    <source>
        <dbReference type="ARBA" id="ARBA00022679"/>
    </source>
</evidence>
<feature type="binding site" evidence="9">
    <location>
        <begin position="205"/>
        <end position="210"/>
    </location>
    <ligand>
        <name>S-adenosyl-L-methionine</name>
        <dbReference type="ChEBI" id="CHEBI:59789"/>
    </ligand>
</feature>
<feature type="site" description="Interaction with substrate rRNA" evidence="9">
    <location>
        <position position="112"/>
    </location>
</feature>
<keyword evidence="8 9" id="KW-0694">RNA-binding</keyword>
<evidence type="ECO:0000256" key="3">
    <source>
        <dbReference type="ARBA" id="ARBA00022552"/>
    </source>
</evidence>
<evidence type="ECO:0000256" key="6">
    <source>
        <dbReference type="ARBA" id="ARBA00022691"/>
    </source>
</evidence>
<keyword evidence="5 9" id="KW-0808">Transferase</keyword>
<dbReference type="CDD" id="cd18088">
    <property type="entry name" value="Nep1-like"/>
    <property type="match status" value="1"/>
</dbReference>
<feature type="binding site" evidence="9">
    <location>
        <position position="189"/>
    </location>
    <ligand>
        <name>S-adenosyl-L-methionine</name>
        <dbReference type="ChEBI" id="CHEBI:59789"/>
    </ligand>
</feature>
<feature type="site" description="Stabilizes Arg-xx" evidence="9">
    <location>
        <position position="66"/>
    </location>
</feature>
<keyword evidence="7 9" id="KW-0699">rRNA-binding</keyword>
<evidence type="ECO:0000313" key="10">
    <source>
        <dbReference type="EMBL" id="HGN91048.1"/>
    </source>
</evidence>
<comment type="catalytic activity">
    <reaction evidence="9">
        <text>a pseudouridine in rRNA + S-adenosyl-L-methionine = an N(1)-methylpseudouridine in rRNA + S-adenosyl-L-homocysteine + H(+)</text>
        <dbReference type="Rhea" id="RHEA:46696"/>
        <dbReference type="Rhea" id="RHEA-COMP:11634"/>
        <dbReference type="Rhea" id="RHEA-COMP:13933"/>
        <dbReference type="ChEBI" id="CHEBI:15378"/>
        <dbReference type="ChEBI" id="CHEBI:57856"/>
        <dbReference type="ChEBI" id="CHEBI:59789"/>
        <dbReference type="ChEBI" id="CHEBI:65314"/>
        <dbReference type="ChEBI" id="CHEBI:74890"/>
    </reaction>
</comment>
<dbReference type="PANTHER" id="PTHR12636:SF5">
    <property type="entry name" value="RIBOSOMAL RNA SMALL SUBUNIT METHYLTRANSFERASE NEP1"/>
    <property type="match status" value="1"/>
</dbReference>
<evidence type="ECO:0000256" key="1">
    <source>
        <dbReference type="ARBA" id="ARBA00008115"/>
    </source>
</evidence>
<evidence type="ECO:0000256" key="7">
    <source>
        <dbReference type="ARBA" id="ARBA00022730"/>
    </source>
</evidence>
<feature type="site" description="Interaction with substrate rRNA" evidence="9">
    <location>
        <position position="64"/>
    </location>
</feature>
<feature type="site" description="Interaction with substrate rRNA" evidence="9">
    <location>
        <position position="105"/>
    </location>
</feature>
<dbReference type="AlphaFoldDB" id="A0A7C4I6Z5"/>
<name>A0A7C4I6Z5_CALS0</name>
<sequence length="230" mass="25558">MLLEKVFLVLAEAALETVPPEIQGHPAVVKDAERRGKKPGQILLDRSYHHFAMKKLPDAEKRGRPDIVHFCLLEALGSPLNQANKLETYVSTRGGLVIYVNPCVRLPRVYDRFKGVVEKLFAEGEIRSETGEMLLRCEKKSLKSLTESLNPSTKILLTEKGEYVNALGFSAALAGHARPLIMVGCFPHGDFTSETKALADKSLAIHKTPLEAWTIVSRVLCYIEQNLIPL</sequence>
<feature type="binding site" evidence="9">
    <location>
        <position position="184"/>
    </location>
    <ligand>
        <name>S-adenosyl-L-methionine</name>
        <dbReference type="ChEBI" id="CHEBI:59789"/>
    </ligand>
</feature>
<gene>
    <name evidence="9" type="primary">nep1</name>
    <name evidence="10" type="ORF">ENT82_08020</name>
</gene>
<accession>A0A7C4I6Z5</accession>
<dbReference type="HAMAP" id="MF_00554">
    <property type="entry name" value="NEP1"/>
    <property type="match status" value="1"/>
</dbReference>
<dbReference type="Pfam" id="PF03587">
    <property type="entry name" value="EMG1"/>
    <property type="match status" value="1"/>
</dbReference>
<dbReference type="EC" id="2.1.1.-" evidence="9"/>
<evidence type="ECO:0000256" key="8">
    <source>
        <dbReference type="ARBA" id="ARBA00022884"/>
    </source>
</evidence>
<dbReference type="EMBL" id="DTAD01000087">
    <property type="protein sequence ID" value="HGN91048.1"/>
    <property type="molecule type" value="Genomic_DNA"/>
</dbReference>
<dbReference type="SUPFAM" id="SSF75217">
    <property type="entry name" value="alpha/beta knot"/>
    <property type="match status" value="1"/>
</dbReference>
<keyword evidence="6 9" id="KW-0949">S-adenosyl-L-methionine</keyword>
<protein>
    <recommendedName>
        <fullName evidence="9">Ribosomal RNA small subunit methyltransferase Nep1</fullName>
        <ecNumber evidence="9">2.1.1.-</ecNumber>
    </recommendedName>
    <alternativeName>
        <fullName evidence="9">16S rRNA (pseudouridine-N1-)-methyltransferase Nep1</fullName>
    </alternativeName>
</protein>
<comment type="similarity">
    <text evidence="1 9">Belongs to the class IV-like SAM-binding methyltransferase superfamily. RNA methyltransferase NEP1 family.</text>
</comment>
<dbReference type="Gene3D" id="3.40.1280.10">
    <property type="match status" value="1"/>
</dbReference>
<keyword evidence="2 9" id="KW-0690">Ribosome biogenesis</keyword>
<evidence type="ECO:0000256" key="4">
    <source>
        <dbReference type="ARBA" id="ARBA00022603"/>
    </source>
</evidence>
<dbReference type="InterPro" id="IPR029028">
    <property type="entry name" value="Alpha/beta_knot_MTases"/>
</dbReference>
<evidence type="ECO:0000256" key="9">
    <source>
        <dbReference type="HAMAP-Rule" id="MF_00554"/>
    </source>
</evidence>